<dbReference type="GO" id="GO:0008270">
    <property type="term" value="F:zinc ion binding"/>
    <property type="evidence" value="ECO:0007669"/>
    <property type="project" value="UniProtKB-KW"/>
</dbReference>
<gene>
    <name evidence="6" type="ORF">BDV40DRAFT_264040</name>
</gene>
<feature type="domain" description="C2H2-type" evidence="5">
    <location>
        <begin position="125"/>
        <end position="148"/>
    </location>
</feature>
<dbReference type="Gene3D" id="3.30.160.60">
    <property type="entry name" value="Classic Zinc Finger"/>
    <property type="match status" value="2"/>
</dbReference>
<sequence>MVGAFEAVGSGTTGEVPNLINRETASPMTMPRGDLELAQIIMPSYDYSNTKTEEIYRCNYPKCRNRRGFTLRAHLTRHMRTHDKPVQCLYPQCEFRAAEQKDVRRHAVATHSMWARDRWKIEGPFCCYDCSTTFTRKDNLRKHCKKKHGYTTGTGTGK</sequence>
<keyword evidence="7" id="KW-1185">Reference proteome</keyword>
<evidence type="ECO:0000313" key="7">
    <source>
        <dbReference type="Proteomes" id="UP000326950"/>
    </source>
</evidence>
<protein>
    <recommendedName>
        <fullName evidence="5">C2H2-type domain-containing protein</fullName>
    </recommendedName>
</protein>
<reference evidence="6 7" key="1">
    <citation type="submission" date="2019-04" db="EMBL/GenBank/DDBJ databases">
        <title>Friends and foes A comparative genomics study of 23 Aspergillus species from section Flavi.</title>
        <authorList>
            <consortium name="DOE Joint Genome Institute"/>
            <person name="Kjaerbolling I."/>
            <person name="Vesth T."/>
            <person name="Frisvad J.C."/>
            <person name="Nybo J.L."/>
            <person name="Theobald S."/>
            <person name="Kildgaard S."/>
            <person name="Isbrandt T."/>
            <person name="Kuo A."/>
            <person name="Sato A."/>
            <person name="Lyhne E.K."/>
            <person name="Kogle M.E."/>
            <person name="Wiebenga A."/>
            <person name="Kun R.S."/>
            <person name="Lubbers R.J."/>
            <person name="Makela M.R."/>
            <person name="Barry K."/>
            <person name="Chovatia M."/>
            <person name="Clum A."/>
            <person name="Daum C."/>
            <person name="Haridas S."/>
            <person name="He G."/>
            <person name="LaButti K."/>
            <person name="Lipzen A."/>
            <person name="Mondo S."/>
            <person name="Riley R."/>
            <person name="Salamov A."/>
            <person name="Simmons B.A."/>
            <person name="Magnuson J.K."/>
            <person name="Henrissat B."/>
            <person name="Mortensen U.H."/>
            <person name="Larsen T.O."/>
            <person name="Devries R.P."/>
            <person name="Grigoriev I.V."/>
            <person name="Machida M."/>
            <person name="Baker S.E."/>
            <person name="Andersen M.R."/>
        </authorList>
    </citation>
    <scope>NUCLEOTIDE SEQUENCE [LARGE SCALE GENOMIC DNA]</scope>
    <source>
        <strain evidence="6 7">CBS 117626</strain>
    </source>
</reference>
<keyword evidence="3" id="KW-0862">Zinc</keyword>
<name>A0A5N6UWI5_ASPTM</name>
<evidence type="ECO:0000313" key="6">
    <source>
        <dbReference type="EMBL" id="KAE8163028.1"/>
    </source>
</evidence>
<accession>A0A5N6UWI5</accession>
<evidence type="ECO:0000256" key="1">
    <source>
        <dbReference type="ARBA" id="ARBA00022723"/>
    </source>
</evidence>
<keyword evidence="1" id="KW-0479">Metal-binding</keyword>
<evidence type="ECO:0000256" key="2">
    <source>
        <dbReference type="ARBA" id="ARBA00022771"/>
    </source>
</evidence>
<dbReference type="AlphaFoldDB" id="A0A5N6UWI5"/>
<evidence type="ECO:0000256" key="4">
    <source>
        <dbReference type="PROSITE-ProRule" id="PRU00042"/>
    </source>
</evidence>
<dbReference type="PROSITE" id="PS00028">
    <property type="entry name" value="ZINC_FINGER_C2H2_1"/>
    <property type="match status" value="1"/>
</dbReference>
<dbReference type="SUPFAM" id="SSF57667">
    <property type="entry name" value="beta-beta-alpha zinc fingers"/>
    <property type="match status" value="2"/>
</dbReference>
<dbReference type="Proteomes" id="UP000326950">
    <property type="component" value="Unassembled WGS sequence"/>
</dbReference>
<dbReference type="SMART" id="SM00355">
    <property type="entry name" value="ZnF_C2H2"/>
    <property type="match status" value="3"/>
</dbReference>
<evidence type="ECO:0000259" key="5">
    <source>
        <dbReference type="PROSITE" id="PS50157"/>
    </source>
</evidence>
<evidence type="ECO:0000256" key="3">
    <source>
        <dbReference type="ARBA" id="ARBA00022833"/>
    </source>
</evidence>
<dbReference type="OrthoDB" id="654211at2759"/>
<dbReference type="PANTHER" id="PTHR23235">
    <property type="entry name" value="KRUEPPEL-LIKE TRANSCRIPTION FACTOR"/>
    <property type="match status" value="1"/>
</dbReference>
<proteinExistence type="predicted"/>
<keyword evidence="2 4" id="KW-0863">Zinc-finger</keyword>
<dbReference type="PROSITE" id="PS50157">
    <property type="entry name" value="ZINC_FINGER_C2H2_2"/>
    <property type="match status" value="1"/>
</dbReference>
<dbReference type="InterPro" id="IPR013087">
    <property type="entry name" value="Znf_C2H2_type"/>
</dbReference>
<dbReference type="InterPro" id="IPR036236">
    <property type="entry name" value="Znf_C2H2_sf"/>
</dbReference>
<dbReference type="EMBL" id="ML738622">
    <property type="protein sequence ID" value="KAE8163028.1"/>
    <property type="molecule type" value="Genomic_DNA"/>
</dbReference>
<organism evidence="6 7">
    <name type="scientific">Aspergillus tamarii</name>
    <dbReference type="NCBI Taxonomy" id="41984"/>
    <lineage>
        <taxon>Eukaryota</taxon>
        <taxon>Fungi</taxon>
        <taxon>Dikarya</taxon>
        <taxon>Ascomycota</taxon>
        <taxon>Pezizomycotina</taxon>
        <taxon>Eurotiomycetes</taxon>
        <taxon>Eurotiomycetidae</taxon>
        <taxon>Eurotiales</taxon>
        <taxon>Aspergillaceae</taxon>
        <taxon>Aspergillus</taxon>
        <taxon>Aspergillus subgen. Circumdati</taxon>
    </lineage>
</organism>